<organism evidence="1 2">
    <name type="scientific">Chitinophaga niabensis</name>
    <dbReference type="NCBI Taxonomy" id="536979"/>
    <lineage>
        <taxon>Bacteria</taxon>
        <taxon>Pseudomonadati</taxon>
        <taxon>Bacteroidota</taxon>
        <taxon>Chitinophagia</taxon>
        <taxon>Chitinophagales</taxon>
        <taxon>Chitinophagaceae</taxon>
        <taxon>Chitinophaga</taxon>
    </lineage>
</organism>
<dbReference type="EMBL" id="FSRA01000001">
    <property type="protein sequence ID" value="SIO18074.1"/>
    <property type="molecule type" value="Genomic_DNA"/>
</dbReference>
<dbReference type="RefSeq" id="WP_074240293.1">
    <property type="nucleotide sequence ID" value="NZ_FSRA01000001.1"/>
</dbReference>
<dbReference type="OrthoDB" id="674351at2"/>
<reference evidence="1 2" key="1">
    <citation type="submission" date="2016-11" db="EMBL/GenBank/DDBJ databases">
        <authorList>
            <person name="Jaros S."/>
            <person name="Januszkiewicz K."/>
            <person name="Wedrychowicz H."/>
        </authorList>
    </citation>
    <scope>NUCLEOTIDE SEQUENCE [LARGE SCALE GENOMIC DNA]</scope>
    <source>
        <strain evidence="1 2">DSM 24787</strain>
    </source>
</reference>
<name>A0A1N6HE01_9BACT</name>
<proteinExistence type="predicted"/>
<sequence length="130" mass="14958">MRAALILTLSSIIALSSCSKSDKYEERWVETSQREEVIVFKHDAQPSLPTTNATGTEGSFFFQSRKLPEYVSRANESGIYFYTIEGDSLLLKTRQQRFYFKMAEDKKSFRIGRFFTDPGGLSSELIFEKQ</sequence>
<accession>A0A1N6HE01</accession>
<dbReference type="AlphaFoldDB" id="A0A1N6HE01"/>
<evidence type="ECO:0000313" key="1">
    <source>
        <dbReference type="EMBL" id="SIO18074.1"/>
    </source>
</evidence>
<gene>
    <name evidence="1" type="ORF">SAMN04488055_3328</name>
</gene>
<dbReference type="Proteomes" id="UP000185003">
    <property type="component" value="Unassembled WGS sequence"/>
</dbReference>
<protein>
    <submittedName>
        <fullName evidence="1">Uncharacterized protein</fullName>
    </submittedName>
</protein>
<evidence type="ECO:0000313" key="2">
    <source>
        <dbReference type="Proteomes" id="UP000185003"/>
    </source>
</evidence>
<keyword evidence="2" id="KW-1185">Reference proteome</keyword>
<dbReference type="PROSITE" id="PS51257">
    <property type="entry name" value="PROKAR_LIPOPROTEIN"/>
    <property type="match status" value="1"/>
</dbReference>